<dbReference type="Pfam" id="PF13516">
    <property type="entry name" value="LRR_6"/>
    <property type="match status" value="1"/>
</dbReference>
<dbReference type="AlphaFoldDB" id="A0A7R8W9U8"/>
<dbReference type="InterPro" id="IPR025875">
    <property type="entry name" value="Leu-rich_rpt_4"/>
</dbReference>
<keyword evidence="4" id="KW-0677">Repeat</keyword>
<feature type="compositionally biased region" description="Basic and acidic residues" evidence="8">
    <location>
        <begin position="50"/>
        <end position="62"/>
    </location>
</feature>
<dbReference type="PANTHER" id="PTHR45973:SF23">
    <property type="entry name" value="PROTEIN PHOSPHATASE 1 REGULATORY SUBUNIT 7"/>
    <property type="match status" value="1"/>
</dbReference>
<dbReference type="InterPro" id="IPR003591">
    <property type="entry name" value="Leu-rich_rpt_typical-subtyp"/>
</dbReference>
<dbReference type="EMBL" id="OB660475">
    <property type="protein sequence ID" value="CAD7224961.1"/>
    <property type="molecule type" value="Genomic_DNA"/>
</dbReference>
<dbReference type="OrthoDB" id="7451790at2759"/>
<comment type="function">
    <text evidence="1">Cilium-specific protein required for cilia structures.</text>
</comment>
<sequence>MSADGEPNATNTLTGDPAMNEKPEEMQTDQPLPPASPERAVSPDSVDSEGEPRPESSTEGKQRIPSPPPVDLNSFDSEETDIDMNHQRIKEIVGFERFRRIKYLGLRWNQIRRIENVSMLRTLVHLELYDNHITKIENLDGLENLEILDLSFNKLTKIENLDALTKLKKLFLCANKIDKIENLDSLKDLEMLELGDNRIRVMENLSALKNLQQLYIGKNRIKKIEGLEGNPLLEILSLQSNRIATLTGLDAVPNLTQLYLSHNGIQKVENLEKNLKLQTLDIASNRIENDLGDLSHMKELEEWWFNGNKISSWKAVEDALKNCPRLSCVYLEMNPLADDPQYRLKLKLMFPKLTQIDATLTSGV</sequence>
<evidence type="ECO:0000256" key="2">
    <source>
        <dbReference type="ARBA" id="ARBA00004123"/>
    </source>
</evidence>
<evidence type="ECO:0000256" key="4">
    <source>
        <dbReference type="ARBA" id="ARBA00022737"/>
    </source>
</evidence>
<evidence type="ECO:0000313" key="9">
    <source>
        <dbReference type="EMBL" id="CAD7224961.1"/>
    </source>
</evidence>
<dbReference type="FunFam" id="3.80.10.10:FF:000312">
    <property type="entry name" value="Protein phosphatases pp1 regulatory subunit, putative"/>
    <property type="match status" value="1"/>
</dbReference>
<name>A0A7R8W9U8_9CRUS</name>
<evidence type="ECO:0000256" key="1">
    <source>
        <dbReference type="ARBA" id="ARBA00003843"/>
    </source>
</evidence>
<keyword evidence="5" id="KW-0539">Nucleus</keyword>
<comment type="subcellular location">
    <subcellularLocation>
        <location evidence="2">Nucleus</location>
    </subcellularLocation>
</comment>
<accession>A0A7R8W9U8</accession>
<reference evidence="9" key="1">
    <citation type="submission" date="2020-11" db="EMBL/GenBank/DDBJ databases">
        <authorList>
            <person name="Tran Van P."/>
        </authorList>
    </citation>
    <scope>NUCLEOTIDE SEQUENCE</scope>
</reference>
<dbReference type="PANTHER" id="PTHR45973">
    <property type="entry name" value="PROTEIN PHOSPHATASE 1 REGULATORY SUBUNIT SDS22-RELATED"/>
    <property type="match status" value="1"/>
</dbReference>
<protein>
    <recommendedName>
        <fullName evidence="7">Dynein axonemal assembly factor 1 homolog</fullName>
    </recommendedName>
</protein>
<gene>
    <name evidence="9" type="ORF">CTOB1V02_LOCUS2910</name>
</gene>
<proteinExistence type="inferred from homology"/>
<evidence type="ECO:0000256" key="5">
    <source>
        <dbReference type="ARBA" id="ARBA00023242"/>
    </source>
</evidence>
<organism evidence="9">
    <name type="scientific">Cyprideis torosa</name>
    <dbReference type="NCBI Taxonomy" id="163714"/>
    <lineage>
        <taxon>Eukaryota</taxon>
        <taxon>Metazoa</taxon>
        <taxon>Ecdysozoa</taxon>
        <taxon>Arthropoda</taxon>
        <taxon>Crustacea</taxon>
        <taxon>Oligostraca</taxon>
        <taxon>Ostracoda</taxon>
        <taxon>Podocopa</taxon>
        <taxon>Podocopida</taxon>
        <taxon>Cytherocopina</taxon>
        <taxon>Cytheroidea</taxon>
        <taxon>Cytherideidae</taxon>
        <taxon>Cyprideis</taxon>
    </lineage>
</organism>
<evidence type="ECO:0000256" key="6">
    <source>
        <dbReference type="ARBA" id="ARBA00023460"/>
    </source>
</evidence>
<dbReference type="SUPFAM" id="SSF52058">
    <property type="entry name" value="L domain-like"/>
    <property type="match status" value="1"/>
</dbReference>
<evidence type="ECO:0000256" key="7">
    <source>
        <dbReference type="ARBA" id="ARBA00024433"/>
    </source>
</evidence>
<dbReference type="GO" id="GO:0005634">
    <property type="term" value="C:nucleus"/>
    <property type="evidence" value="ECO:0007669"/>
    <property type="project" value="UniProtKB-SubCell"/>
</dbReference>
<dbReference type="Gene3D" id="3.80.10.10">
    <property type="entry name" value="Ribonuclease Inhibitor"/>
    <property type="match status" value="3"/>
</dbReference>
<dbReference type="Pfam" id="PF12799">
    <property type="entry name" value="LRR_4"/>
    <property type="match status" value="1"/>
</dbReference>
<evidence type="ECO:0000256" key="8">
    <source>
        <dbReference type="SAM" id="MobiDB-lite"/>
    </source>
</evidence>
<dbReference type="InterPro" id="IPR001611">
    <property type="entry name" value="Leu-rich_rpt"/>
</dbReference>
<feature type="region of interest" description="Disordered" evidence="8">
    <location>
        <begin position="1"/>
        <end position="81"/>
    </location>
</feature>
<dbReference type="PROSITE" id="PS51450">
    <property type="entry name" value="LRR"/>
    <property type="match status" value="8"/>
</dbReference>
<comment type="similarity">
    <text evidence="6">Belongs to the SDS22 family.</text>
</comment>
<dbReference type="Pfam" id="PF14580">
    <property type="entry name" value="LRR_9"/>
    <property type="match status" value="1"/>
</dbReference>
<keyword evidence="3" id="KW-0433">Leucine-rich repeat</keyword>
<dbReference type="InterPro" id="IPR032675">
    <property type="entry name" value="LRR_dom_sf"/>
</dbReference>
<evidence type="ECO:0000256" key="3">
    <source>
        <dbReference type="ARBA" id="ARBA00022614"/>
    </source>
</evidence>
<dbReference type="SMART" id="SM00365">
    <property type="entry name" value="LRR_SD22"/>
    <property type="match status" value="10"/>
</dbReference>
<dbReference type="SMART" id="SM00369">
    <property type="entry name" value="LRR_TYP"/>
    <property type="match status" value="4"/>
</dbReference>
<dbReference type="InterPro" id="IPR050576">
    <property type="entry name" value="Cilia_flagella_integrity"/>
</dbReference>